<dbReference type="RefSeq" id="WP_380601669.1">
    <property type="nucleotide sequence ID" value="NZ_JBHSDU010000014.1"/>
</dbReference>
<organism evidence="2 3">
    <name type="scientific">Steroidobacter flavus</name>
    <dbReference type="NCBI Taxonomy" id="1842136"/>
    <lineage>
        <taxon>Bacteria</taxon>
        <taxon>Pseudomonadati</taxon>
        <taxon>Pseudomonadota</taxon>
        <taxon>Gammaproteobacteria</taxon>
        <taxon>Steroidobacterales</taxon>
        <taxon>Steroidobacteraceae</taxon>
        <taxon>Steroidobacter</taxon>
    </lineage>
</organism>
<dbReference type="InterPro" id="IPR023100">
    <property type="entry name" value="D-aminoacylase_insert_dom_sf"/>
</dbReference>
<dbReference type="CDD" id="cd01297">
    <property type="entry name" value="D-aminoacylase"/>
    <property type="match status" value="1"/>
</dbReference>
<evidence type="ECO:0000313" key="3">
    <source>
        <dbReference type="Proteomes" id="UP001595904"/>
    </source>
</evidence>
<dbReference type="InterPro" id="IPR013108">
    <property type="entry name" value="Amidohydro_3"/>
</dbReference>
<proteinExistence type="predicted"/>
<dbReference type="Pfam" id="PF07969">
    <property type="entry name" value="Amidohydro_3"/>
    <property type="match status" value="2"/>
</dbReference>
<comment type="caution">
    <text evidence="2">The sequence shown here is derived from an EMBL/GenBank/DDBJ whole genome shotgun (WGS) entry which is preliminary data.</text>
</comment>
<dbReference type="SUPFAM" id="SSF51338">
    <property type="entry name" value="Composite domain of metallo-dependent hydrolases"/>
    <property type="match status" value="1"/>
</dbReference>
<dbReference type="PANTHER" id="PTHR11647:SF1">
    <property type="entry name" value="COLLAPSIN RESPONSE MEDIATOR PROTEIN"/>
    <property type="match status" value="1"/>
</dbReference>
<dbReference type="Gene3D" id="3.20.20.140">
    <property type="entry name" value="Metal-dependent hydrolases"/>
    <property type="match status" value="1"/>
</dbReference>
<evidence type="ECO:0000313" key="2">
    <source>
        <dbReference type="EMBL" id="MFC4312352.1"/>
    </source>
</evidence>
<name>A0ABV8SXX9_9GAMM</name>
<dbReference type="InterPro" id="IPR011059">
    <property type="entry name" value="Metal-dep_hydrolase_composite"/>
</dbReference>
<dbReference type="Gene3D" id="3.30.1490.130">
    <property type="entry name" value="D-aminoacylase. Domain 3"/>
    <property type="match status" value="1"/>
</dbReference>
<dbReference type="Gene3D" id="2.30.40.10">
    <property type="entry name" value="Urease, subunit C, domain 1"/>
    <property type="match status" value="1"/>
</dbReference>
<dbReference type="InterPro" id="IPR050378">
    <property type="entry name" value="Metallo-dep_Hydrolases_sf"/>
</dbReference>
<feature type="domain" description="Amidohydrolase 3" evidence="1">
    <location>
        <begin position="331"/>
        <end position="463"/>
    </location>
</feature>
<sequence length="489" mass="52599">MPRCDLIIRDVTLYDGTGAPAHVGDLAVEGDKIAACGDLGGWVGAREIVASGLALAPGFIDTHTHDDGMLVSSTSDMTYKLSQGVTTVVVGNCGVSLSPATFARRPPAPLDLLGDERSWIFDSFAEYSEQLRVSPPPLNALALVGHMTLRVAAMNGDTQRAATDREIARMRERLDEAMQEGACGLSSGLAYPPSLHAPTEEVIAVAEVVGAYGGLYTTHLRDEGVHVMESIEEALQIGKCAGARVIISHHKCAGPDSFGKSKQTLALIDRANLDQEVDLDAYPYAASSTSLLAELVREDVPIRVSWSVPHPEVAGRTLAEIATEWGIDQRAAARRLSPAGAIYFSMDEADVRRILAHPRTMIGSDGLPHGEGPHPRLWGTFPRVLGHYARDLGLFDMATAIYKMTSRPAKVFGIENRGVLEQGAYADLVLFDPLHIADRATFENPTQAAAGIRECWINGQSAYRGETGVTGAKSGRLLRSTIRRREAIQ</sequence>
<accession>A0ABV8SXX9</accession>
<evidence type="ECO:0000259" key="1">
    <source>
        <dbReference type="Pfam" id="PF07969"/>
    </source>
</evidence>
<gene>
    <name evidence="2" type="ORF">ACFPN2_24935</name>
</gene>
<feature type="domain" description="Amidohydrolase 3" evidence="1">
    <location>
        <begin position="49"/>
        <end position="220"/>
    </location>
</feature>
<dbReference type="EMBL" id="JBHSDU010000014">
    <property type="protein sequence ID" value="MFC4312352.1"/>
    <property type="molecule type" value="Genomic_DNA"/>
</dbReference>
<reference evidence="3" key="1">
    <citation type="journal article" date="2019" name="Int. J. Syst. Evol. Microbiol.">
        <title>The Global Catalogue of Microorganisms (GCM) 10K type strain sequencing project: providing services to taxonomists for standard genome sequencing and annotation.</title>
        <authorList>
            <consortium name="The Broad Institute Genomics Platform"/>
            <consortium name="The Broad Institute Genome Sequencing Center for Infectious Disease"/>
            <person name="Wu L."/>
            <person name="Ma J."/>
        </authorList>
    </citation>
    <scope>NUCLEOTIDE SEQUENCE [LARGE SCALE GENOMIC DNA]</scope>
    <source>
        <strain evidence="3">CGMCC 1.10759</strain>
    </source>
</reference>
<dbReference type="Proteomes" id="UP001595904">
    <property type="component" value="Unassembled WGS sequence"/>
</dbReference>
<protein>
    <submittedName>
        <fullName evidence="2">Amidohydrolase family protein</fullName>
    </submittedName>
</protein>
<dbReference type="SUPFAM" id="SSF51556">
    <property type="entry name" value="Metallo-dependent hydrolases"/>
    <property type="match status" value="1"/>
</dbReference>
<dbReference type="InterPro" id="IPR032466">
    <property type="entry name" value="Metal_Hydrolase"/>
</dbReference>
<dbReference type="PANTHER" id="PTHR11647">
    <property type="entry name" value="HYDRANTOINASE/DIHYDROPYRIMIDINASE FAMILY MEMBER"/>
    <property type="match status" value="1"/>
</dbReference>
<keyword evidence="3" id="KW-1185">Reference proteome</keyword>